<accession>A0AB38XNE3</accession>
<gene>
    <name evidence="2" type="ORF">PIG85_09270</name>
</gene>
<organism evidence="2 3">
    <name type="scientific">Winkia neuii subsp. anitrata</name>
    <dbReference type="NCBI Taxonomy" id="29318"/>
    <lineage>
        <taxon>Bacteria</taxon>
        <taxon>Bacillati</taxon>
        <taxon>Actinomycetota</taxon>
        <taxon>Actinomycetes</taxon>
        <taxon>Actinomycetales</taxon>
        <taxon>Actinomycetaceae</taxon>
        <taxon>Winkia</taxon>
    </lineage>
</organism>
<dbReference type="AlphaFoldDB" id="A0AB38XNE3"/>
<evidence type="ECO:0000313" key="3">
    <source>
        <dbReference type="Proteomes" id="UP001211044"/>
    </source>
</evidence>
<feature type="domain" description="DUF5926" evidence="1">
    <location>
        <begin position="43"/>
        <end position="305"/>
    </location>
</feature>
<proteinExistence type="predicted"/>
<dbReference type="Pfam" id="PF19348">
    <property type="entry name" value="DUF5926"/>
    <property type="match status" value="1"/>
</dbReference>
<name>A0AB38XNE3_9ACTO</name>
<protein>
    <submittedName>
        <fullName evidence="2">DUF5926 family protein</fullName>
    </submittedName>
</protein>
<dbReference type="RefSeq" id="WP_004808326.1">
    <property type="nucleotide sequence ID" value="NZ_CP116394.1"/>
</dbReference>
<dbReference type="EMBL" id="CP116394">
    <property type="protein sequence ID" value="WCE45821.1"/>
    <property type="molecule type" value="Genomic_DNA"/>
</dbReference>
<reference evidence="2" key="1">
    <citation type="submission" date="2023-01" db="EMBL/GenBank/DDBJ databases">
        <title>Comparative Genomic Analysis of the Clinically-Derived Winkia Strain NY0527 Provides Evidence into the Taxonomic Reassignment of Winkia neuii and Characterizes Their Virulence Traits.</title>
        <authorList>
            <person name="Cai X."/>
            <person name="Peng Y."/>
            <person name="Li M."/>
            <person name="Qiu Y."/>
            <person name="Wang Y."/>
            <person name="Xu L."/>
            <person name="Hou Q."/>
        </authorList>
    </citation>
    <scope>NUCLEOTIDE SEQUENCE</scope>
    <source>
        <strain evidence="2">NY0527</strain>
    </source>
</reference>
<dbReference type="Proteomes" id="UP001211044">
    <property type="component" value="Chromosome"/>
</dbReference>
<dbReference type="InterPro" id="IPR045970">
    <property type="entry name" value="DUF5926"/>
</dbReference>
<sequence>MSKKSRRKAKYAARRAQIDALVAENEKKAPKQEAFTVEFNERPFAGFAREIELVAMREILPAATLQVTAKDTPIILCTMLPRNAQALIHDDGTIKVALNTRNRSGDAAHDLALVIDRALQAQPGSTIEGLDPRTEAPALTDLLDPAEMGTFTLHNDFEFWLDDATERTPEVQHAIEESADSIVQMGEVAGNRGAYWADMTHPFLRWVLSEEEEDVLNALARLRAAGKLNVGEGSEFIGAFRACGLVAPVFQLSDEVEIDHLSADLAEPLDALRKGLDAALKDASNLTDAERRAKAGIVSRQVSLR</sequence>
<evidence type="ECO:0000259" key="1">
    <source>
        <dbReference type="Pfam" id="PF19348"/>
    </source>
</evidence>
<evidence type="ECO:0000313" key="2">
    <source>
        <dbReference type="EMBL" id="WCE45821.1"/>
    </source>
</evidence>
<dbReference type="KEGG" id="wne:PIG85_09270"/>